<reference evidence="3" key="1">
    <citation type="submission" date="2022-11" db="UniProtKB">
        <authorList>
            <consortium name="WormBaseParasite"/>
        </authorList>
    </citation>
    <scope>IDENTIFICATION</scope>
</reference>
<dbReference type="InterPro" id="IPR000210">
    <property type="entry name" value="BTB/POZ_dom"/>
</dbReference>
<dbReference type="Proteomes" id="UP000887574">
    <property type="component" value="Unplaced"/>
</dbReference>
<dbReference type="WBParaSite" id="jg1934">
    <property type="protein sequence ID" value="jg1934"/>
    <property type="gene ID" value="jg1934"/>
</dbReference>
<sequence length="181" mass="21456">MSACPSSYFYVRIFFLRLSNEKRERGLGLKNWYFKHKALLAAYSNYFKTLFFGEFCEKNQDEIKLKDVSAEEFLHLLKTVYPPFDEADVNQNNVESLLRLADFYQVKAVLDRCSQYLKRCAYSEVPLQDKLLYAQNYRLSELLEHSITEYNTVEDVKKLRATGQYALLDKDIKLRIHENFT</sequence>
<dbReference type="PANTHER" id="PTHR22744:SF14">
    <property type="entry name" value="BTB DOMAIN-CONTAINING PROTEIN-RELATED"/>
    <property type="match status" value="1"/>
</dbReference>
<evidence type="ECO:0000259" key="1">
    <source>
        <dbReference type="PROSITE" id="PS50097"/>
    </source>
</evidence>
<feature type="domain" description="BTB" evidence="1">
    <location>
        <begin position="36"/>
        <end position="81"/>
    </location>
</feature>
<dbReference type="Pfam" id="PF00651">
    <property type="entry name" value="BTB"/>
    <property type="match status" value="1"/>
</dbReference>
<accession>A0A915DHK7</accession>
<dbReference type="SMART" id="SM00225">
    <property type="entry name" value="BTB"/>
    <property type="match status" value="1"/>
</dbReference>
<dbReference type="CDD" id="cd18186">
    <property type="entry name" value="BTB_POZ_ZBTB_KLHL-like"/>
    <property type="match status" value="1"/>
</dbReference>
<evidence type="ECO:0000313" key="2">
    <source>
        <dbReference type="Proteomes" id="UP000887574"/>
    </source>
</evidence>
<proteinExistence type="predicted"/>
<dbReference type="PANTHER" id="PTHR22744">
    <property type="entry name" value="HELIX LOOP HELIX PROTEIN 21-RELATED"/>
    <property type="match status" value="1"/>
</dbReference>
<keyword evidence="2" id="KW-1185">Reference proteome</keyword>
<dbReference type="Gene3D" id="3.30.710.10">
    <property type="entry name" value="Potassium Channel Kv1.1, Chain A"/>
    <property type="match status" value="1"/>
</dbReference>
<organism evidence="2 3">
    <name type="scientific">Ditylenchus dipsaci</name>
    <dbReference type="NCBI Taxonomy" id="166011"/>
    <lineage>
        <taxon>Eukaryota</taxon>
        <taxon>Metazoa</taxon>
        <taxon>Ecdysozoa</taxon>
        <taxon>Nematoda</taxon>
        <taxon>Chromadorea</taxon>
        <taxon>Rhabditida</taxon>
        <taxon>Tylenchina</taxon>
        <taxon>Tylenchomorpha</taxon>
        <taxon>Sphaerularioidea</taxon>
        <taxon>Anguinidae</taxon>
        <taxon>Anguininae</taxon>
        <taxon>Ditylenchus</taxon>
    </lineage>
</organism>
<dbReference type="SUPFAM" id="SSF54695">
    <property type="entry name" value="POZ domain"/>
    <property type="match status" value="1"/>
</dbReference>
<dbReference type="InterPro" id="IPR011333">
    <property type="entry name" value="SKP1/BTB/POZ_sf"/>
</dbReference>
<dbReference type="AlphaFoldDB" id="A0A915DHK7"/>
<name>A0A915DHK7_9BILA</name>
<protein>
    <submittedName>
        <fullName evidence="3">BTB domain-containing protein</fullName>
    </submittedName>
</protein>
<evidence type="ECO:0000313" key="3">
    <source>
        <dbReference type="WBParaSite" id="jg1934"/>
    </source>
</evidence>
<dbReference type="PROSITE" id="PS50097">
    <property type="entry name" value="BTB"/>
    <property type="match status" value="1"/>
</dbReference>